<dbReference type="InterPro" id="IPR023186">
    <property type="entry name" value="IUNH"/>
</dbReference>
<reference evidence="4 5" key="1">
    <citation type="submission" date="2018-10" db="EMBL/GenBank/DDBJ databases">
        <title>Falsibacillus sp. genome draft.</title>
        <authorList>
            <person name="Shi S."/>
        </authorList>
    </citation>
    <scope>NUCLEOTIDE SEQUENCE [LARGE SCALE GENOMIC DNA]</scope>
    <source>
        <strain evidence="4 5">GY 10110</strain>
    </source>
</reference>
<organism evidence="4 5">
    <name type="scientific">Falsibacillus albus</name>
    <dbReference type="NCBI Taxonomy" id="2478915"/>
    <lineage>
        <taxon>Bacteria</taxon>
        <taxon>Bacillati</taxon>
        <taxon>Bacillota</taxon>
        <taxon>Bacilli</taxon>
        <taxon>Bacillales</taxon>
        <taxon>Bacillaceae</taxon>
        <taxon>Falsibacillus</taxon>
    </lineage>
</organism>
<dbReference type="OrthoDB" id="9797882at2"/>
<dbReference type="CDD" id="cd00455">
    <property type="entry name" value="nuc_hydro"/>
    <property type="match status" value="1"/>
</dbReference>
<protein>
    <submittedName>
        <fullName evidence="4">Nucleoside hydrolase</fullName>
    </submittedName>
</protein>
<proteinExistence type="predicted"/>
<dbReference type="PANTHER" id="PTHR12304:SF4">
    <property type="entry name" value="URIDINE NUCLEOSIDASE"/>
    <property type="match status" value="1"/>
</dbReference>
<dbReference type="GO" id="GO:0005829">
    <property type="term" value="C:cytosol"/>
    <property type="evidence" value="ECO:0007669"/>
    <property type="project" value="TreeGrafter"/>
</dbReference>
<keyword evidence="1 4" id="KW-0378">Hydrolase</keyword>
<feature type="domain" description="Inosine/uridine-preferring nucleoside hydrolase" evidence="3">
    <location>
        <begin position="4"/>
        <end position="299"/>
    </location>
</feature>
<evidence type="ECO:0000256" key="2">
    <source>
        <dbReference type="ARBA" id="ARBA00023295"/>
    </source>
</evidence>
<dbReference type="RefSeq" id="WP_121681650.1">
    <property type="nucleotide sequence ID" value="NZ_RCVZ01000012.1"/>
</dbReference>
<dbReference type="EMBL" id="RCVZ01000012">
    <property type="protein sequence ID" value="RLQ93768.1"/>
    <property type="molecule type" value="Genomic_DNA"/>
</dbReference>
<evidence type="ECO:0000313" key="5">
    <source>
        <dbReference type="Proteomes" id="UP000276770"/>
    </source>
</evidence>
<dbReference type="AlphaFoldDB" id="A0A3L7JSD7"/>
<dbReference type="InterPro" id="IPR001910">
    <property type="entry name" value="Inosine/uridine_hydrolase_dom"/>
</dbReference>
<dbReference type="GO" id="GO:0006152">
    <property type="term" value="P:purine nucleoside catabolic process"/>
    <property type="evidence" value="ECO:0007669"/>
    <property type="project" value="TreeGrafter"/>
</dbReference>
<sequence length="312" mass="34460">MKKVLFFTDPGIDDAIALMYALLHPDIELVGIVSSYGNISKKEATRNIAFILHTAGRSDIPLIGGATRPFDGLPPTYYPEIHGPKGLGPLIPPDFINGELLNFSRVFDIMKEHPDLTIVDVGRSTSLATAMILSSKEVSEVKEFYIMGGAFLTPGNVTEYAEANFFGDPLATNLVLTSLKNVHIMPLNITNTAIVTMDMVEYILQHAQNKLVHLLKPLMNFYCEVYAELVPGLQGAPIHDVTAMAMLTYPSLGKFLSRDVDVQTFGMTKGQSVADLRPKAPPSKNNINIYLKMDYQKFIKDFIHTMIGPNLK</sequence>
<evidence type="ECO:0000259" key="3">
    <source>
        <dbReference type="Pfam" id="PF01156"/>
    </source>
</evidence>
<keyword evidence="2" id="KW-0326">Glycosidase</keyword>
<comment type="caution">
    <text evidence="4">The sequence shown here is derived from an EMBL/GenBank/DDBJ whole genome shotgun (WGS) entry which is preliminary data.</text>
</comment>
<evidence type="ECO:0000256" key="1">
    <source>
        <dbReference type="ARBA" id="ARBA00022801"/>
    </source>
</evidence>
<keyword evidence="5" id="KW-1185">Reference proteome</keyword>
<dbReference type="Pfam" id="PF01156">
    <property type="entry name" value="IU_nuc_hydro"/>
    <property type="match status" value="1"/>
</dbReference>
<gene>
    <name evidence="4" type="ORF">D9X91_15955</name>
</gene>
<dbReference type="Gene3D" id="3.90.245.10">
    <property type="entry name" value="Ribonucleoside hydrolase-like"/>
    <property type="match status" value="1"/>
</dbReference>
<accession>A0A3L7JSD7</accession>
<dbReference type="InterPro" id="IPR036452">
    <property type="entry name" value="Ribo_hydro-like"/>
</dbReference>
<dbReference type="GO" id="GO:0008477">
    <property type="term" value="F:purine nucleosidase activity"/>
    <property type="evidence" value="ECO:0007669"/>
    <property type="project" value="TreeGrafter"/>
</dbReference>
<dbReference type="PANTHER" id="PTHR12304">
    <property type="entry name" value="INOSINE-URIDINE PREFERRING NUCLEOSIDE HYDROLASE"/>
    <property type="match status" value="1"/>
</dbReference>
<evidence type="ECO:0000313" key="4">
    <source>
        <dbReference type="EMBL" id="RLQ93768.1"/>
    </source>
</evidence>
<dbReference type="SUPFAM" id="SSF53590">
    <property type="entry name" value="Nucleoside hydrolase"/>
    <property type="match status" value="1"/>
</dbReference>
<dbReference type="Proteomes" id="UP000276770">
    <property type="component" value="Unassembled WGS sequence"/>
</dbReference>
<name>A0A3L7JSD7_9BACI</name>